<dbReference type="Proteomes" id="UP001057998">
    <property type="component" value="Chromosome 2"/>
</dbReference>
<dbReference type="Gene3D" id="2.60.40.1080">
    <property type="match status" value="3"/>
</dbReference>
<protein>
    <submittedName>
        <fullName evidence="2">Ig-like domain-containing protein</fullName>
    </submittedName>
</protein>
<dbReference type="SUPFAM" id="SSF49373">
    <property type="entry name" value="Invasin/intimin cell-adhesion fragments"/>
    <property type="match status" value="1"/>
</dbReference>
<evidence type="ECO:0000313" key="3">
    <source>
        <dbReference type="Proteomes" id="UP001057998"/>
    </source>
</evidence>
<dbReference type="PROSITE" id="PS00018">
    <property type="entry name" value="EF_HAND_1"/>
    <property type="match status" value="1"/>
</dbReference>
<dbReference type="EMBL" id="CP101509">
    <property type="protein sequence ID" value="UTV29437.1"/>
    <property type="molecule type" value="Genomic_DNA"/>
</dbReference>
<reference evidence="2" key="1">
    <citation type="submission" date="2022-07" db="EMBL/GenBank/DDBJ databases">
        <title>Genome sequencing of Photobacterium atrarenae GJH2-4.</title>
        <authorList>
            <person name="Park S.-J."/>
        </authorList>
    </citation>
    <scope>NUCLEOTIDE SEQUENCE</scope>
    <source>
        <strain evidence="2">GJH2-4</strain>
    </source>
</reference>
<dbReference type="InterPro" id="IPR008964">
    <property type="entry name" value="Invasin/intimin_cell_adhesion"/>
</dbReference>
<gene>
    <name evidence="2" type="ORF">NNL38_20675</name>
</gene>
<dbReference type="SMART" id="SM00635">
    <property type="entry name" value="BID_2"/>
    <property type="match status" value="2"/>
</dbReference>
<feature type="domain" description="BIG2" evidence="1">
    <location>
        <begin position="265"/>
        <end position="341"/>
    </location>
</feature>
<dbReference type="RefSeq" id="WP_255390753.1">
    <property type="nucleotide sequence ID" value="NZ_CP101509.1"/>
</dbReference>
<dbReference type="InterPro" id="IPR018247">
    <property type="entry name" value="EF_Hand_1_Ca_BS"/>
</dbReference>
<organism evidence="2 3">
    <name type="scientific">Photobacterium atrarenae</name>
    <dbReference type="NCBI Taxonomy" id="865757"/>
    <lineage>
        <taxon>Bacteria</taxon>
        <taxon>Pseudomonadati</taxon>
        <taxon>Pseudomonadota</taxon>
        <taxon>Gammaproteobacteria</taxon>
        <taxon>Vibrionales</taxon>
        <taxon>Vibrionaceae</taxon>
        <taxon>Photobacterium</taxon>
    </lineage>
</organism>
<accession>A0ABY5GJE3</accession>
<dbReference type="PROSITE" id="PS51257">
    <property type="entry name" value="PROKAR_LIPOPROTEIN"/>
    <property type="match status" value="1"/>
</dbReference>
<proteinExistence type="predicted"/>
<keyword evidence="3" id="KW-1185">Reference proteome</keyword>
<feature type="domain" description="BIG2" evidence="1">
    <location>
        <begin position="357"/>
        <end position="438"/>
    </location>
</feature>
<name>A0ABY5GJE3_9GAMM</name>
<dbReference type="InterPro" id="IPR003343">
    <property type="entry name" value="Big_2"/>
</dbReference>
<dbReference type="Pfam" id="PF02368">
    <property type="entry name" value="Big_2"/>
    <property type="match status" value="1"/>
</dbReference>
<evidence type="ECO:0000259" key="1">
    <source>
        <dbReference type="SMART" id="SM00635"/>
    </source>
</evidence>
<sequence length="1075" mass="117190">MRKEWGYLLLIAALGGCGGGDSPKTEQPKDDGGEVPASYQMTFSGKVFVKSQTEQQLAVYAGATQLGQGTSQADGTYNITLTLDEQTYHQAQQAPLRVVASAENIQLVALLSSTIQKAAGPITYQANLSSFSTAAYVLADLNQDGEVTLQEWQTYQGASQSDQVNPNLLKLATSLEAVMAEQVPGPADSVLDWLLDLKATAVWDQWLSDHKAVLTSIWSATVTDAELRREGGNYLKGSGKALTDFTAEQVLVKAPTAASCELAIHITDVGVNPHQVAIGRQLQLATEMTDNLTGLVQDVSASWTSHDPKTIRVNAPGGIEAMAAGKVDIEARYQHGKDECRDSMSFTVIDTQNPVPTLTAIEIQGKMQTQVVGESWQLTALGSYDNHTSTDITDEVSWSSSDGIIAVVSNDGVLTTYGGGTATIFARKGEISQQVTVTVDAPAPKVRFSWVEGEFDDFNLGETTEIEVFVEYENNRFAFIDDDLIDWQVGQSGIVSVVNGQITALAEGTVTVTAAWTSYGIPQQVSEQITVLPPVIVSVYPDILGGELTMLEGSVFDRTFTVTYSDQSRVVYDQLTLEAQNDPSGLPVAYLDEDSSIHAMRAGTGTLWIHGVPRDVLDQLPPQMDKQDKIEVALVVKDNPNVYQWHREQSAFRDEQHIVSTQNVLYGGKVYRFSHESTPASGGLPTQVVRLTTFNGEEHQGDTTLLSSTHGMLSNQMIDGGGHGYFLLIMPDTQGVRTYHIYNLTDGSIRTVDLTGAPQSLLTTGETIQPFGFTADGHLMVLDNTDARRYQVYLYRPQDDQPGNWKWVTGETVVGEGLRFIQLPSYDEHLVLMAQGGSEHAAAPKYHFINRASGQVESVAQLRYPDSATNIHCGEVALLPGASIAELGAFCAAEDTAGTRMRLWLWEDVTQPPHELDLAEGPDVPLLGGNYPVAVRHPNGTLFGAAGYIQDPDYKIGVVLRVKEGSLRPEPIFDVSDATIEPIYSRQFPLGETGALLQVNPNVAAGEVVLMTNHAMTTRQGDTLWDQQWIIDDLPVSISDANHLYWLNHTWYVIPNDLTGDIWRLQLRNPNVVPD</sequence>
<evidence type="ECO:0000313" key="2">
    <source>
        <dbReference type="EMBL" id="UTV29437.1"/>
    </source>
</evidence>